<keyword evidence="3" id="KW-0813">Transport</keyword>
<feature type="transmembrane region" description="Helical" evidence="8">
    <location>
        <begin position="331"/>
        <end position="360"/>
    </location>
</feature>
<evidence type="ECO:0000256" key="5">
    <source>
        <dbReference type="ARBA" id="ARBA00022692"/>
    </source>
</evidence>
<dbReference type="NCBIfam" id="TIGR02212">
    <property type="entry name" value="lolCE"/>
    <property type="match status" value="1"/>
</dbReference>
<dbReference type="InterPro" id="IPR011925">
    <property type="entry name" value="LolCE_TM"/>
</dbReference>
<dbReference type="InterPro" id="IPR003838">
    <property type="entry name" value="ABC3_permease_C"/>
</dbReference>
<dbReference type="InterPro" id="IPR025857">
    <property type="entry name" value="MacB_PCD"/>
</dbReference>
<evidence type="ECO:0000256" key="4">
    <source>
        <dbReference type="ARBA" id="ARBA00022475"/>
    </source>
</evidence>
<dbReference type="EMBL" id="RQXX01000001">
    <property type="protein sequence ID" value="RVV99361.1"/>
    <property type="molecule type" value="Genomic_DNA"/>
</dbReference>
<feature type="transmembrane region" description="Helical" evidence="8">
    <location>
        <begin position="395"/>
        <end position="414"/>
    </location>
</feature>
<comment type="caution">
    <text evidence="11">The sequence shown here is derived from an EMBL/GenBank/DDBJ whole genome shotgun (WGS) entry which is preliminary data.</text>
</comment>
<dbReference type="PANTHER" id="PTHR30489:SF0">
    <property type="entry name" value="LIPOPROTEIN-RELEASING SYSTEM TRANSMEMBRANE PROTEIN LOLE"/>
    <property type="match status" value="1"/>
</dbReference>
<dbReference type="Proteomes" id="UP000285908">
    <property type="component" value="Unassembled WGS sequence"/>
</dbReference>
<dbReference type="PANTHER" id="PTHR30489">
    <property type="entry name" value="LIPOPROTEIN-RELEASING SYSTEM TRANSMEMBRANE PROTEIN LOLE"/>
    <property type="match status" value="1"/>
</dbReference>
<dbReference type="GO" id="GO:0042953">
    <property type="term" value="P:lipoprotein transport"/>
    <property type="evidence" value="ECO:0007669"/>
    <property type="project" value="InterPro"/>
</dbReference>
<protein>
    <submittedName>
        <fullName evidence="11">Lipoprotein-releasing ABC transporter permease subunit</fullName>
    </submittedName>
</protein>
<accession>A0A438AKL2</accession>
<comment type="similarity">
    <text evidence="2">Belongs to the ABC-4 integral membrane protein family. LolC/E subfamily.</text>
</comment>
<sequence>MSGRTAPFSRFEWMIAWRYLRAKRAEGGVSVMTWISLVGITLAVFALIATLAVRSGFRDEFVDTILGANAHITIYQDEYETETGQTSRAITDYAERAERIAAVPGVTRAAPLIRAQILANLGGANAGVEVFGIAPEDLATVPRIAEPEEAWGHLDNFGDQTIAIGSGVARELGAGVGDRLRLISPNGVKTAFGTSPRTSVYEIGYIFTAGRYDIDRTRVYMPFAAAQTFFNREGAADEIEVFVEDPEAIEPMLMDLYAASGEGALIWTWRDASGAFLRALDVEDNVMFVILSILVLIAAMNIVSGLIMLVKNKGRDIGILRTIGLTEGSVLRIFFICGALTGTLGTLFGVILGCLFAIWIDPIFSAVNWIMGGGVWDPSIRGIYALPAKLEWPDVMSAVVLSLGLSFVVTIFPARRAARMNPVEALRYE</sequence>
<feature type="domain" description="ABC3 transporter permease C-terminal" evidence="9">
    <location>
        <begin position="289"/>
        <end position="422"/>
    </location>
</feature>
<organism evidence="11 12">
    <name type="scientific">Mesobaculum littorinae</name>
    <dbReference type="NCBI Taxonomy" id="2486419"/>
    <lineage>
        <taxon>Bacteria</taxon>
        <taxon>Pseudomonadati</taxon>
        <taxon>Pseudomonadota</taxon>
        <taxon>Alphaproteobacteria</taxon>
        <taxon>Rhodobacterales</taxon>
        <taxon>Roseobacteraceae</taxon>
        <taxon>Mesobaculum</taxon>
    </lineage>
</organism>
<dbReference type="Pfam" id="PF02687">
    <property type="entry name" value="FtsX"/>
    <property type="match status" value="1"/>
</dbReference>
<keyword evidence="11" id="KW-0449">Lipoprotein</keyword>
<evidence type="ECO:0000256" key="8">
    <source>
        <dbReference type="SAM" id="Phobius"/>
    </source>
</evidence>
<evidence type="ECO:0000313" key="11">
    <source>
        <dbReference type="EMBL" id="RVV99361.1"/>
    </source>
</evidence>
<keyword evidence="7 8" id="KW-0472">Membrane</keyword>
<dbReference type="GO" id="GO:0044874">
    <property type="term" value="P:lipoprotein localization to outer membrane"/>
    <property type="evidence" value="ECO:0007669"/>
    <property type="project" value="TreeGrafter"/>
</dbReference>
<evidence type="ECO:0000256" key="6">
    <source>
        <dbReference type="ARBA" id="ARBA00022989"/>
    </source>
</evidence>
<name>A0A438AKL2_9RHOB</name>
<evidence type="ECO:0000256" key="2">
    <source>
        <dbReference type="ARBA" id="ARBA00005236"/>
    </source>
</evidence>
<gene>
    <name evidence="11" type="ORF">EKE94_01320</name>
</gene>
<dbReference type="RefSeq" id="WP_127904803.1">
    <property type="nucleotide sequence ID" value="NZ_RQXX01000001.1"/>
</dbReference>
<comment type="subcellular location">
    <subcellularLocation>
        <location evidence="1">Cell membrane</location>
        <topology evidence="1">Multi-pass membrane protein</topology>
    </subcellularLocation>
</comment>
<feature type="domain" description="MacB-like periplasmic core" evidence="10">
    <location>
        <begin position="33"/>
        <end position="251"/>
    </location>
</feature>
<evidence type="ECO:0000313" key="12">
    <source>
        <dbReference type="Proteomes" id="UP000285908"/>
    </source>
</evidence>
<evidence type="ECO:0000256" key="7">
    <source>
        <dbReference type="ARBA" id="ARBA00023136"/>
    </source>
</evidence>
<keyword evidence="6 8" id="KW-1133">Transmembrane helix</keyword>
<evidence type="ECO:0000259" key="10">
    <source>
        <dbReference type="Pfam" id="PF12704"/>
    </source>
</evidence>
<dbReference type="OrthoDB" id="9808461at2"/>
<feature type="transmembrane region" description="Helical" evidence="8">
    <location>
        <begin position="286"/>
        <end position="310"/>
    </location>
</feature>
<dbReference type="InterPro" id="IPR051447">
    <property type="entry name" value="Lipoprotein-release_system"/>
</dbReference>
<feature type="transmembrane region" description="Helical" evidence="8">
    <location>
        <begin position="31"/>
        <end position="53"/>
    </location>
</feature>
<evidence type="ECO:0000259" key="9">
    <source>
        <dbReference type="Pfam" id="PF02687"/>
    </source>
</evidence>
<keyword evidence="4" id="KW-1003">Cell membrane</keyword>
<proteinExistence type="inferred from homology"/>
<evidence type="ECO:0000256" key="1">
    <source>
        <dbReference type="ARBA" id="ARBA00004651"/>
    </source>
</evidence>
<dbReference type="Pfam" id="PF12704">
    <property type="entry name" value="MacB_PCD"/>
    <property type="match status" value="1"/>
</dbReference>
<evidence type="ECO:0000256" key="3">
    <source>
        <dbReference type="ARBA" id="ARBA00022448"/>
    </source>
</evidence>
<keyword evidence="5 8" id="KW-0812">Transmembrane</keyword>
<reference evidence="11 12" key="1">
    <citation type="submission" date="2018-11" db="EMBL/GenBank/DDBJ databases">
        <title>Mesobaculum littorinae gen. nov., sp. nov., isolated from Littorina scabra that represents a novel genus of the order Rhodobacteraceae.</title>
        <authorList>
            <person name="Li F."/>
        </authorList>
    </citation>
    <scope>NUCLEOTIDE SEQUENCE [LARGE SCALE GENOMIC DNA]</scope>
    <source>
        <strain evidence="11 12">M0103</strain>
    </source>
</reference>
<dbReference type="GO" id="GO:0098797">
    <property type="term" value="C:plasma membrane protein complex"/>
    <property type="evidence" value="ECO:0007669"/>
    <property type="project" value="TreeGrafter"/>
</dbReference>
<keyword evidence="12" id="KW-1185">Reference proteome</keyword>
<dbReference type="AlphaFoldDB" id="A0A438AKL2"/>